<reference evidence="1" key="1">
    <citation type="submission" date="2017-05" db="UniProtKB">
        <authorList>
            <consortium name="EnsemblMetazoa"/>
        </authorList>
    </citation>
    <scope>IDENTIFICATION</scope>
</reference>
<name>A0A1X7TTZ9_AMPQE</name>
<organism evidence="1">
    <name type="scientific">Amphimedon queenslandica</name>
    <name type="common">Sponge</name>
    <dbReference type="NCBI Taxonomy" id="400682"/>
    <lineage>
        <taxon>Eukaryota</taxon>
        <taxon>Metazoa</taxon>
        <taxon>Porifera</taxon>
        <taxon>Demospongiae</taxon>
        <taxon>Heteroscleromorpha</taxon>
        <taxon>Haplosclerida</taxon>
        <taxon>Niphatidae</taxon>
        <taxon>Amphimedon</taxon>
    </lineage>
</organism>
<dbReference type="AlphaFoldDB" id="A0A1X7TTZ9"/>
<sequence length="291" mass="34064">MQPSLIRTTKSDVAQIVSSRYDEIDSDINLRDPDVEVKLLRENVNMIAEFQKEMSDQNEHVCCICRRLMRRCNLAKVFDKDREIKQVKELKSGIFKLLNTMKGPSMTASQFVDKVKTNIELLEKRLCTMMNTVAKTNTVFVFVFKYFRIVIDPSLLQLSARVEPKMSSVYRRKSNLNDKLVNNGETVQEAFNRHIVDHERCIKANAKFRKLLKCREKLKDIQDARADNREEENDVEDDNPQLMGRIKDAMNDVRDMDTGSNLTLKERESMLNKDQKRIFDQVKSHLLRQIE</sequence>
<protein>
    <submittedName>
        <fullName evidence="1">Uncharacterized protein</fullName>
    </submittedName>
</protein>
<evidence type="ECO:0000313" key="1">
    <source>
        <dbReference type="EnsemblMetazoa" id="Aqu2.1.18370_001"/>
    </source>
</evidence>
<proteinExistence type="predicted"/>
<accession>A0A1X7TTZ9</accession>
<dbReference type="EnsemblMetazoa" id="Aqu2.1.18370_001">
    <property type="protein sequence ID" value="Aqu2.1.18370_001"/>
    <property type="gene ID" value="Aqu2.1.18370"/>
</dbReference>
<dbReference type="InParanoid" id="A0A1X7TTZ9"/>